<accession>A0ABX3JTJ6</accession>
<keyword evidence="2" id="KW-1185">Reference proteome</keyword>
<dbReference type="InterPro" id="IPR053205">
    <property type="entry name" value="GHMP_kinase_L-arabinokinase"/>
</dbReference>
<proteinExistence type="predicted"/>
<organism evidence="1 2">
    <name type="scientific">Paenibacillus ihbetae</name>
    <dbReference type="NCBI Taxonomy" id="1870820"/>
    <lineage>
        <taxon>Bacteria</taxon>
        <taxon>Bacillati</taxon>
        <taxon>Bacillota</taxon>
        <taxon>Bacilli</taxon>
        <taxon>Bacillales</taxon>
        <taxon>Paenibacillaceae</taxon>
        <taxon>Paenibacillus</taxon>
    </lineage>
</organism>
<evidence type="ECO:0000313" key="2">
    <source>
        <dbReference type="Proteomes" id="UP000189059"/>
    </source>
</evidence>
<name>A0ABX3JTJ6_9BACL</name>
<gene>
    <name evidence="1" type="ORF">BBD40_27135</name>
</gene>
<dbReference type="PANTHER" id="PTHR38134">
    <property type="entry name" value="SLR1395 PROTEIN"/>
    <property type="match status" value="1"/>
</dbReference>
<protein>
    <recommendedName>
        <fullName evidence="3">Glycosyl transferase family 28 C-terminal domain-containing protein</fullName>
    </recommendedName>
</protein>
<comment type="caution">
    <text evidence="1">The sequence shown here is derived from an EMBL/GenBank/DDBJ whole genome shotgun (WGS) entry which is preliminary data.</text>
</comment>
<dbReference type="Gene3D" id="3.40.50.2000">
    <property type="entry name" value="Glycogen Phosphorylase B"/>
    <property type="match status" value="1"/>
</dbReference>
<dbReference type="SUPFAM" id="SSF53756">
    <property type="entry name" value="UDP-Glycosyltransferase/glycogen phosphorylase"/>
    <property type="match status" value="1"/>
</dbReference>
<evidence type="ECO:0008006" key="3">
    <source>
        <dbReference type="Google" id="ProtNLM"/>
    </source>
</evidence>
<dbReference type="PANTHER" id="PTHR38134:SF2">
    <property type="entry name" value="GALACTOKINASE"/>
    <property type="match status" value="1"/>
</dbReference>
<dbReference type="Proteomes" id="UP000189059">
    <property type="component" value="Unassembled WGS sequence"/>
</dbReference>
<dbReference type="RefSeq" id="WP_077570344.1">
    <property type="nucleotide sequence ID" value="NZ_MRVI01000002.1"/>
</dbReference>
<evidence type="ECO:0000313" key="1">
    <source>
        <dbReference type="EMBL" id="OOC59299.1"/>
    </source>
</evidence>
<dbReference type="EMBL" id="MRVI01000002">
    <property type="protein sequence ID" value="OOC59299.1"/>
    <property type="molecule type" value="Genomic_DNA"/>
</dbReference>
<reference evidence="1 2" key="1">
    <citation type="submission" date="2016-12" db="EMBL/GenBank/DDBJ databases">
        <title>Genome sequencing and description of Paenibacillus sp. nov. from high altitude lake in the Indian Trans- Himalayas.</title>
        <authorList>
            <person name="Kiran S."/>
            <person name="Swarnkar M.K."/>
            <person name="Rana A."/>
            <person name="Tewari R."/>
            <person name="Gulati A."/>
        </authorList>
    </citation>
    <scope>NUCLEOTIDE SEQUENCE [LARGE SCALE GENOMIC DNA]</scope>
    <source>
        <strain evidence="1 2">IHBB 9951</strain>
    </source>
</reference>
<sequence>MQTIGYYISDYGYGHAARSIAIIRALLLRGPYRIVICSGKTLGFLKESLQGMGWPGNLYFRECSSDLGYILKPHSVEPDSDVFQQEYADYISSMSMEIQREADVISTEKMDLVISDVSPIPIASAELARVRSVIISNFTWYTAYRQLIDANNLAPLSAAYSKTDFYIYLAGSEEPRWEKRIGIKAGFFCRTPNMEEVGRLRNVLNPDQKKLIVYFPLGMSIQAGSLDSFRMWQNDSCLFVVSANMTTSHRNAHKIPENYTESQNYVAASDVIITKPGWGTVSEGIIFNKPLILLNRGLMNEDQNTISAIKGRHIFRLVKWDELKELPIQTETTPKVLNTRIHGITENDRNLNKIVNFIQSILQAF</sequence>